<dbReference type="Pfam" id="PF13894">
    <property type="entry name" value="zf-C2H2_4"/>
    <property type="match status" value="1"/>
</dbReference>
<dbReference type="InterPro" id="IPR036236">
    <property type="entry name" value="Znf_C2H2_sf"/>
</dbReference>
<reference evidence="3" key="1">
    <citation type="journal article" date="2020" name="Nature">
        <title>Giant virus diversity and host interactions through global metagenomics.</title>
        <authorList>
            <person name="Schulz F."/>
            <person name="Roux S."/>
            <person name="Paez-Espino D."/>
            <person name="Jungbluth S."/>
            <person name="Walsh D.A."/>
            <person name="Denef V.J."/>
            <person name="McMahon K.D."/>
            <person name="Konstantinidis K.T."/>
            <person name="Eloe-Fadrosh E.A."/>
            <person name="Kyrpides N.C."/>
            <person name="Woyke T."/>
        </authorList>
    </citation>
    <scope>NUCLEOTIDE SEQUENCE</scope>
    <source>
        <strain evidence="3">GVMAG-M-3300025676-16</strain>
    </source>
</reference>
<protein>
    <recommendedName>
        <fullName evidence="2">C2H2-type domain-containing protein</fullName>
    </recommendedName>
</protein>
<evidence type="ECO:0000313" key="3">
    <source>
        <dbReference type="EMBL" id="QHT98647.1"/>
    </source>
</evidence>
<dbReference type="AlphaFoldDB" id="A0A6C0J3W5"/>
<dbReference type="InterPro" id="IPR013087">
    <property type="entry name" value="Znf_C2H2_type"/>
</dbReference>
<organism evidence="3">
    <name type="scientific">viral metagenome</name>
    <dbReference type="NCBI Taxonomy" id="1070528"/>
    <lineage>
        <taxon>unclassified sequences</taxon>
        <taxon>metagenomes</taxon>
        <taxon>organismal metagenomes</taxon>
    </lineage>
</organism>
<sequence length="269" mass="31308">MSLTCEFCNKSFCSKSSLNNHKKTAKYCLEIQNRELIDVKEFKCKYCKKKFCTQELLNKHELKCIDFLNGKLIEKDEIIEKQKEDISNLEKKVIELDAKLEIYKEQGEKSFEVVEQIAKQPKQQVNNNQKILINTPLDLSNDAVVQAIQEKFSHDYLTQGQKGVAKFAYDVMLKDENGKLKYICTDPSRQIFQYKNDQGVIEKDVRATRLTKAILNAELKQTSHKIAWDNMKDGDNEVFMTYTNHYQEIQGMEQDNSEFSKELSCLTAK</sequence>
<proteinExistence type="predicted"/>
<dbReference type="PROSITE" id="PS50157">
    <property type="entry name" value="ZINC_FINGER_C2H2_2"/>
    <property type="match status" value="1"/>
</dbReference>
<dbReference type="EMBL" id="MN740294">
    <property type="protein sequence ID" value="QHT98647.1"/>
    <property type="molecule type" value="Genomic_DNA"/>
</dbReference>
<feature type="domain" description="C2H2-type" evidence="2">
    <location>
        <begin position="3"/>
        <end position="24"/>
    </location>
</feature>
<dbReference type="Gene3D" id="3.30.160.60">
    <property type="entry name" value="Classic Zinc Finger"/>
    <property type="match status" value="1"/>
</dbReference>
<keyword evidence="1" id="KW-0175">Coiled coil</keyword>
<dbReference type="SUPFAM" id="SSF57667">
    <property type="entry name" value="beta-beta-alpha zinc fingers"/>
    <property type="match status" value="1"/>
</dbReference>
<evidence type="ECO:0000256" key="1">
    <source>
        <dbReference type="SAM" id="Coils"/>
    </source>
</evidence>
<name>A0A6C0J3W5_9ZZZZ</name>
<accession>A0A6C0J3W5</accession>
<dbReference type="Pfam" id="PF00096">
    <property type="entry name" value="zf-C2H2"/>
    <property type="match status" value="1"/>
</dbReference>
<feature type="coiled-coil region" evidence="1">
    <location>
        <begin position="72"/>
        <end position="106"/>
    </location>
</feature>
<evidence type="ECO:0000259" key="2">
    <source>
        <dbReference type="PROSITE" id="PS50157"/>
    </source>
</evidence>